<dbReference type="EMBL" id="JALLAZ020001694">
    <property type="protein sequence ID" value="KAL3767778.1"/>
    <property type="molecule type" value="Genomic_DNA"/>
</dbReference>
<keyword evidence="1" id="KW-1133">Transmembrane helix</keyword>
<dbReference type="PANTHER" id="PTHR23353:SF23">
    <property type="entry name" value="PROTEIN HAIRLESS"/>
    <property type="match status" value="1"/>
</dbReference>
<comment type="caution">
    <text evidence="3">The sequence shown here is derived from an EMBL/GenBank/DDBJ whole genome shotgun (WGS) entry which is preliminary data.</text>
</comment>
<dbReference type="PANTHER" id="PTHR23353">
    <property type="entry name" value="RAB-GAP/TBC-RELATED"/>
    <property type="match status" value="1"/>
</dbReference>
<feature type="chain" id="PRO_5044764325" evidence="2">
    <location>
        <begin position="18"/>
        <end position="413"/>
    </location>
</feature>
<organism evidence="3 4">
    <name type="scientific">Stephanodiscus triporus</name>
    <dbReference type="NCBI Taxonomy" id="2934178"/>
    <lineage>
        <taxon>Eukaryota</taxon>
        <taxon>Sar</taxon>
        <taxon>Stramenopiles</taxon>
        <taxon>Ochrophyta</taxon>
        <taxon>Bacillariophyta</taxon>
        <taxon>Coscinodiscophyceae</taxon>
        <taxon>Thalassiosirophycidae</taxon>
        <taxon>Stephanodiscales</taxon>
        <taxon>Stephanodiscaceae</taxon>
        <taxon>Stephanodiscus</taxon>
    </lineage>
</organism>
<evidence type="ECO:0000256" key="1">
    <source>
        <dbReference type="SAM" id="Phobius"/>
    </source>
</evidence>
<feature type="signal peptide" evidence="2">
    <location>
        <begin position="1"/>
        <end position="17"/>
    </location>
</feature>
<name>A0ABD3MV19_9STRA</name>
<reference evidence="3 4" key="1">
    <citation type="submission" date="2024-10" db="EMBL/GenBank/DDBJ databases">
        <title>Updated reference genomes for cyclostephanoid diatoms.</title>
        <authorList>
            <person name="Roberts W.R."/>
            <person name="Alverson A.J."/>
        </authorList>
    </citation>
    <scope>NUCLEOTIDE SEQUENCE [LARGE SCALE GENOMIC DNA]</scope>
    <source>
        <strain evidence="3 4">AJA276-08</strain>
    </source>
</reference>
<evidence type="ECO:0000256" key="2">
    <source>
        <dbReference type="SAM" id="SignalP"/>
    </source>
</evidence>
<dbReference type="AlphaFoldDB" id="A0ABD3MV19"/>
<accession>A0ABD3MV19</accession>
<dbReference type="Proteomes" id="UP001530315">
    <property type="component" value="Unassembled WGS sequence"/>
</dbReference>
<gene>
    <name evidence="3" type="ORF">ACHAW5_000610</name>
</gene>
<feature type="transmembrane region" description="Helical" evidence="1">
    <location>
        <begin position="376"/>
        <end position="396"/>
    </location>
</feature>
<evidence type="ECO:0000313" key="4">
    <source>
        <dbReference type="Proteomes" id="UP001530315"/>
    </source>
</evidence>
<keyword evidence="4" id="KW-1185">Reference proteome</keyword>
<keyword evidence="1" id="KW-0812">Transmembrane</keyword>
<keyword evidence="2" id="KW-0732">Signal</keyword>
<sequence>MYFSALAFLSALSVASAGNPVEIPTNDIVASSPLGNRILSAARRLENNNNQDTTWVTGYSIRFEKCAVSEEYYGGYFGGQNNNNNNKNNNRQNFNGMYKQRLVHFKLCPTDSCQTGTQKNTCKNGAEYVMDMNSFVEAYVEAKLTAVQYNCEKVRENCYCDEANDDDVCEAACYSAAGLEGQCEEQNNNNNNNNNGLEFNLQEAVECAEVRGVDAQTVSYYMYQMNGNKNAQYYNYNGNNNKNNEMKLYLGPYCSNDGKSIFMGTFLDETCSAAAPAGLWAKLSYGVELPYASTSLVEHNCVSCKEPANYKNDGDAEDADEVTEVCENVYQEAGKCETGLADGVTYYKNTYGCSYIESLHAPGKKASGSGVPASKIFAGLFAITTVVFGGVAYHLYQKARRTNVDLSADATLA</sequence>
<protein>
    <submittedName>
        <fullName evidence="3">Uncharacterized protein</fullName>
    </submittedName>
</protein>
<evidence type="ECO:0000313" key="3">
    <source>
        <dbReference type="EMBL" id="KAL3767778.1"/>
    </source>
</evidence>
<keyword evidence="1" id="KW-0472">Membrane</keyword>
<dbReference type="InterPro" id="IPR053019">
    <property type="entry name" value="GATA_zinc_finger"/>
</dbReference>
<proteinExistence type="predicted"/>